<dbReference type="Proteomes" id="UP001519460">
    <property type="component" value="Unassembled WGS sequence"/>
</dbReference>
<keyword evidence="2" id="KW-1185">Reference proteome</keyword>
<comment type="caution">
    <text evidence="1">The sequence shown here is derived from an EMBL/GenBank/DDBJ whole genome shotgun (WGS) entry which is preliminary data.</text>
</comment>
<reference evidence="1 2" key="1">
    <citation type="journal article" date="2023" name="Sci. Data">
        <title>Genome assembly of the Korean intertidal mud-creeper Batillaria attramentaria.</title>
        <authorList>
            <person name="Patra A.K."/>
            <person name="Ho P.T."/>
            <person name="Jun S."/>
            <person name="Lee S.J."/>
            <person name="Kim Y."/>
            <person name="Won Y.J."/>
        </authorList>
    </citation>
    <scope>NUCLEOTIDE SEQUENCE [LARGE SCALE GENOMIC DNA]</scope>
    <source>
        <strain evidence="1">Wonlab-2016</strain>
    </source>
</reference>
<evidence type="ECO:0000313" key="1">
    <source>
        <dbReference type="EMBL" id="KAK7487504.1"/>
    </source>
</evidence>
<evidence type="ECO:0000313" key="2">
    <source>
        <dbReference type="Proteomes" id="UP001519460"/>
    </source>
</evidence>
<name>A0ABD0KJZ5_9CAEN</name>
<dbReference type="AlphaFoldDB" id="A0ABD0KJZ5"/>
<organism evidence="1 2">
    <name type="scientific">Batillaria attramentaria</name>
    <dbReference type="NCBI Taxonomy" id="370345"/>
    <lineage>
        <taxon>Eukaryota</taxon>
        <taxon>Metazoa</taxon>
        <taxon>Spiralia</taxon>
        <taxon>Lophotrochozoa</taxon>
        <taxon>Mollusca</taxon>
        <taxon>Gastropoda</taxon>
        <taxon>Caenogastropoda</taxon>
        <taxon>Sorbeoconcha</taxon>
        <taxon>Cerithioidea</taxon>
        <taxon>Batillariidae</taxon>
        <taxon>Batillaria</taxon>
    </lineage>
</organism>
<gene>
    <name evidence="1" type="ORF">BaRGS_00021206</name>
</gene>
<dbReference type="EMBL" id="JACVVK020000163">
    <property type="protein sequence ID" value="KAK7487504.1"/>
    <property type="molecule type" value="Genomic_DNA"/>
</dbReference>
<proteinExistence type="predicted"/>
<accession>A0ABD0KJZ5</accession>
<sequence length="90" mass="10042">MGQGGDHLLMVNPLNHDTVRSITSTDGAVPTRRTSAHRLVDRAERDGNDDIPVQNLCILWKALWLISPGKDSSVCHQYSFSWASERSTHD</sequence>
<protein>
    <submittedName>
        <fullName evidence="1">Uncharacterized protein</fullName>
    </submittedName>
</protein>